<protein>
    <submittedName>
        <fullName evidence="2">Uncharacterized protein</fullName>
    </submittedName>
</protein>
<gene>
    <name evidence="2" type="ORF">Taro_002360</name>
</gene>
<comment type="caution">
    <text evidence="2">The sequence shown here is derived from an EMBL/GenBank/DDBJ whole genome shotgun (WGS) entry which is preliminary data.</text>
</comment>
<feature type="compositionally biased region" description="Basic and acidic residues" evidence="1">
    <location>
        <begin position="19"/>
        <end position="28"/>
    </location>
</feature>
<dbReference type="Proteomes" id="UP000652761">
    <property type="component" value="Unassembled WGS sequence"/>
</dbReference>
<organism evidence="2 3">
    <name type="scientific">Colocasia esculenta</name>
    <name type="common">Wild taro</name>
    <name type="synonym">Arum esculentum</name>
    <dbReference type="NCBI Taxonomy" id="4460"/>
    <lineage>
        <taxon>Eukaryota</taxon>
        <taxon>Viridiplantae</taxon>
        <taxon>Streptophyta</taxon>
        <taxon>Embryophyta</taxon>
        <taxon>Tracheophyta</taxon>
        <taxon>Spermatophyta</taxon>
        <taxon>Magnoliopsida</taxon>
        <taxon>Liliopsida</taxon>
        <taxon>Araceae</taxon>
        <taxon>Aroideae</taxon>
        <taxon>Colocasieae</taxon>
        <taxon>Colocasia</taxon>
    </lineage>
</organism>
<accession>A0A843TGC3</accession>
<dbReference type="AlphaFoldDB" id="A0A843TGC3"/>
<name>A0A843TGC3_COLES</name>
<feature type="region of interest" description="Disordered" evidence="1">
    <location>
        <begin position="19"/>
        <end position="49"/>
    </location>
</feature>
<dbReference type="EMBL" id="NMUH01000055">
    <property type="protein sequence ID" value="MQL70075.1"/>
    <property type="molecule type" value="Genomic_DNA"/>
</dbReference>
<feature type="compositionally biased region" description="Low complexity" evidence="1">
    <location>
        <begin position="33"/>
        <end position="43"/>
    </location>
</feature>
<evidence type="ECO:0000313" key="3">
    <source>
        <dbReference type="Proteomes" id="UP000652761"/>
    </source>
</evidence>
<sequence length="84" mass="9247">MVYACENAYLWIYLSSRVETPKNEEEASRTPSSHEILSSLTSSPRPATFGNELGSAKRVYEVSVAFSVPDQTSLSRSLQGTIAF</sequence>
<keyword evidence="3" id="KW-1185">Reference proteome</keyword>
<evidence type="ECO:0000256" key="1">
    <source>
        <dbReference type="SAM" id="MobiDB-lite"/>
    </source>
</evidence>
<proteinExistence type="predicted"/>
<evidence type="ECO:0000313" key="2">
    <source>
        <dbReference type="EMBL" id="MQL70075.1"/>
    </source>
</evidence>
<reference evidence="2" key="1">
    <citation type="submission" date="2017-07" db="EMBL/GenBank/DDBJ databases">
        <title>Taro Niue Genome Assembly and Annotation.</title>
        <authorList>
            <person name="Atibalentja N."/>
            <person name="Keating K."/>
            <person name="Fields C.J."/>
        </authorList>
    </citation>
    <scope>NUCLEOTIDE SEQUENCE</scope>
    <source>
        <strain evidence="2">Niue_2</strain>
        <tissue evidence="2">Leaf</tissue>
    </source>
</reference>